<dbReference type="RefSeq" id="WP_011015752.1">
    <property type="nucleotide sequence ID" value="NZ_CP022122.1"/>
</dbReference>
<feature type="transmembrane region" description="Helical" evidence="5">
    <location>
        <begin position="213"/>
        <end position="232"/>
    </location>
</feature>
<reference evidence="6 7" key="1">
    <citation type="submission" date="2015-10" db="EMBL/GenBank/DDBJ databases">
        <authorList>
            <person name="Gilbert D.G."/>
        </authorList>
    </citation>
    <scope>NUCLEOTIDE SEQUENCE [LARGE SCALE GENOMIC DNA]</scope>
    <source>
        <strain evidence="6 7">ChDC F311</strain>
    </source>
</reference>
<feature type="transmembrane region" description="Helical" evidence="5">
    <location>
        <begin position="82"/>
        <end position="106"/>
    </location>
</feature>
<keyword evidence="3 5" id="KW-1133">Transmembrane helix</keyword>
<dbReference type="OMA" id="DYKINAV"/>
<dbReference type="OrthoDB" id="9815702at2"/>
<evidence type="ECO:0000313" key="7">
    <source>
        <dbReference type="Proteomes" id="UP000054800"/>
    </source>
</evidence>
<feature type="transmembrane region" description="Helical" evidence="5">
    <location>
        <begin position="43"/>
        <end position="61"/>
    </location>
</feature>
<keyword evidence="2 5" id="KW-0812">Transmembrane</keyword>
<sequence>MSEQKILKNFLYKSVVDLLKIIIPIITIPYIYRIFSPEIMGKIEFSLSITSYFFIFVGFGVEKYGLREISKVRDNLEERNRIFSELFILVFMSVLLVFLSYLIYIYIIFNNNVLMKKMLLICSLQVLSYFCFVEWVNEALENYQFISLKSILVKVLNLIAIIVVIKKPTDYNKYLFNIGFFIFLNNIISYIYIIYIRKYVKITFKNLKIRQHLFSLLTMVCISNASILYTQLDKVMLGFYSKDIKEVAYYGISQRIMSILVVVVTSLISVSMPKLSYYLGNNSKENYKKLLEGLFPYIYMIIFPVVIGIIIMSDGITFILAGKEYIGAKFTLIIFSIRLLIITTESIISNQILFLHRKEKIIVSFFLLFGIFNFILKIILIHFKLFTSETAILTTSLVEMFLLFTEYYYVKNYLKVNFKIFNKSYLRYLLCSLPFFAIKYIFPKENFNIYIYFIINIITFAFFYLTSLIILKDENILKIKNKIFNK</sequence>
<dbReference type="GeneID" id="79782617"/>
<dbReference type="InterPro" id="IPR002797">
    <property type="entry name" value="Polysacc_synth"/>
</dbReference>
<evidence type="ECO:0000256" key="2">
    <source>
        <dbReference type="ARBA" id="ARBA00022692"/>
    </source>
</evidence>
<feature type="transmembrane region" description="Helical" evidence="5">
    <location>
        <begin position="118"/>
        <end position="136"/>
    </location>
</feature>
<dbReference type="Pfam" id="PF01943">
    <property type="entry name" value="Polysacc_synt"/>
    <property type="match status" value="1"/>
</dbReference>
<dbReference type="GO" id="GO:0016020">
    <property type="term" value="C:membrane"/>
    <property type="evidence" value="ECO:0007669"/>
    <property type="project" value="UniProtKB-SubCell"/>
</dbReference>
<evidence type="ECO:0000256" key="3">
    <source>
        <dbReference type="ARBA" id="ARBA00022989"/>
    </source>
</evidence>
<keyword evidence="4 5" id="KW-0472">Membrane</keyword>
<feature type="transmembrane region" description="Helical" evidence="5">
    <location>
        <begin position="361"/>
        <end position="385"/>
    </location>
</feature>
<feature type="transmembrane region" description="Helical" evidence="5">
    <location>
        <begin position="326"/>
        <end position="349"/>
    </location>
</feature>
<evidence type="ECO:0000313" key="6">
    <source>
        <dbReference type="EMBL" id="KUL99577.1"/>
    </source>
</evidence>
<protein>
    <recommendedName>
        <fullName evidence="8">Flippase</fullName>
    </recommendedName>
</protein>
<feature type="transmembrane region" description="Helical" evidence="5">
    <location>
        <begin position="425"/>
        <end position="443"/>
    </location>
</feature>
<evidence type="ECO:0000256" key="5">
    <source>
        <dbReference type="SAM" id="Phobius"/>
    </source>
</evidence>
<feature type="transmembrane region" description="Helical" evidence="5">
    <location>
        <begin position="12"/>
        <end position="31"/>
    </location>
</feature>
<feature type="transmembrane region" description="Helical" evidence="5">
    <location>
        <begin position="252"/>
        <end position="273"/>
    </location>
</feature>
<proteinExistence type="predicted"/>
<dbReference type="EMBL" id="LMVH01000001">
    <property type="protein sequence ID" value="KUL99577.1"/>
    <property type="molecule type" value="Genomic_DNA"/>
</dbReference>
<feature type="transmembrane region" description="Helical" evidence="5">
    <location>
        <begin position="391"/>
        <end position="410"/>
    </location>
</feature>
<evidence type="ECO:0008006" key="8">
    <source>
        <dbReference type="Google" id="ProtNLM"/>
    </source>
</evidence>
<gene>
    <name evidence="6" type="ORF">RO03_08730</name>
</gene>
<feature type="transmembrane region" description="Helical" evidence="5">
    <location>
        <begin position="294"/>
        <end position="320"/>
    </location>
</feature>
<dbReference type="InterPro" id="IPR052556">
    <property type="entry name" value="PolySynth_Transporter"/>
</dbReference>
<evidence type="ECO:0000256" key="4">
    <source>
        <dbReference type="ARBA" id="ARBA00023136"/>
    </source>
</evidence>
<name>A0A101K6T8_FUSNC</name>
<feature type="transmembrane region" description="Helical" evidence="5">
    <location>
        <begin position="171"/>
        <end position="193"/>
    </location>
</feature>
<accession>A0A101K6T8</accession>
<evidence type="ECO:0000256" key="1">
    <source>
        <dbReference type="ARBA" id="ARBA00004141"/>
    </source>
</evidence>
<feature type="transmembrane region" description="Helical" evidence="5">
    <location>
        <begin position="449"/>
        <end position="471"/>
    </location>
</feature>
<comment type="caution">
    <text evidence="6">The sequence shown here is derived from an EMBL/GenBank/DDBJ whole genome shotgun (WGS) entry which is preliminary data.</text>
</comment>
<dbReference type="Proteomes" id="UP000054800">
    <property type="component" value="Unassembled WGS sequence"/>
</dbReference>
<feature type="transmembrane region" description="Helical" evidence="5">
    <location>
        <begin position="148"/>
        <end position="165"/>
    </location>
</feature>
<dbReference type="PANTHER" id="PTHR43424">
    <property type="entry name" value="LOCUS PUTATIVE PROTEIN 1-RELATED"/>
    <property type="match status" value="1"/>
</dbReference>
<organism evidence="6 7">
    <name type="scientific">Fusobacterium nucleatum subsp. nucleatum</name>
    <dbReference type="NCBI Taxonomy" id="76856"/>
    <lineage>
        <taxon>Bacteria</taxon>
        <taxon>Fusobacteriati</taxon>
        <taxon>Fusobacteriota</taxon>
        <taxon>Fusobacteriia</taxon>
        <taxon>Fusobacteriales</taxon>
        <taxon>Fusobacteriaceae</taxon>
        <taxon>Fusobacterium</taxon>
    </lineage>
</organism>
<comment type="subcellular location">
    <subcellularLocation>
        <location evidence="1">Membrane</location>
        <topology evidence="1">Multi-pass membrane protein</topology>
    </subcellularLocation>
</comment>
<dbReference type="PANTHER" id="PTHR43424:SF1">
    <property type="entry name" value="LOCUS PUTATIVE PROTEIN 1-RELATED"/>
    <property type="match status" value="1"/>
</dbReference>
<dbReference type="AlphaFoldDB" id="A0A101K6T8"/>